<sequence>MAFILYKTLGDVLKAYSIRYEEDRLPTERNTWPAPPELHEEITFNRTEIAYNASDAAMCENVIYPILRAVWKPYRQTFAIWSHKPIELNDELSGVPDYIFARKSVLGKVVFDTPYVAVVEAKKDDFTMGWAQCALEMYTIQQLNQDGNPVYGIVSNGDLWEIGVLYPHRLVLYKDTLSCDDLNGLFSALTYVLETCKRIYNL</sequence>
<name>A0A939G873_9BACT</name>
<accession>A0A939G873</accession>
<dbReference type="EMBL" id="JAFMYU010000021">
    <property type="protein sequence ID" value="MBO0933661.1"/>
    <property type="molecule type" value="Genomic_DNA"/>
</dbReference>
<organism evidence="1 2">
    <name type="scientific">Fibrella aquatilis</name>
    <dbReference type="NCBI Taxonomy" id="2817059"/>
    <lineage>
        <taxon>Bacteria</taxon>
        <taxon>Pseudomonadati</taxon>
        <taxon>Bacteroidota</taxon>
        <taxon>Cytophagia</taxon>
        <taxon>Cytophagales</taxon>
        <taxon>Spirosomataceae</taxon>
        <taxon>Fibrella</taxon>
    </lineage>
</organism>
<evidence type="ECO:0000313" key="1">
    <source>
        <dbReference type="EMBL" id="MBO0933661.1"/>
    </source>
</evidence>
<evidence type="ECO:0008006" key="3">
    <source>
        <dbReference type="Google" id="ProtNLM"/>
    </source>
</evidence>
<dbReference type="RefSeq" id="WP_207337619.1">
    <property type="nucleotide sequence ID" value="NZ_JAFMYU010000021.1"/>
</dbReference>
<comment type="caution">
    <text evidence="1">The sequence shown here is derived from an EMBL/GenBank/DDBJ whole genome shotgun (WGS) entry which is preliminary data.</text>
</comment>
<reference evidence="1 2" key="1">
    <citation type="submission" date="2021-03" db="EMBL/GenBank/DDBJ databases">
        <title>Fibrella sp. HMF5036 genome sequencing and assembly.</title>
        <authorList>
            <person name="Kang H."/>
            <person name="Kim H."/>
            <person name="Bae S."/>
            <person name="Joh K."/>
        </authorList>
    </citation>
    <scope>NUCLEOTIDE SEQUENCE [LARGE SCALE GENOMIC DNA]</scope>
    <source>
        <strain evidence="1 2">HMF5036</strain>
    </source>
</reference>
<protein>
    <recommendedName>
        <fullName evidence="3">Type I restriction enzyme R protein N-terminal domain-containing protein</fullName>
    </recommendedName>
</protein>
<dbReference type="AlphaFoldDB" id="A0A939G873"/>
<keyword evidence="2" id="KW-1185">Reference proteome</keyword>
<dbReference type="Proteomes" id="UP000664795">
    <property type="component" value="Unassembled WGS sequence"/>
</dbReference>
<proteinExistence type="predicted"/>
<evidence type="ECO:0000313" key="2">
    <source>
        <dbReference type="Proteomes" id="UP000664795"/>
    </source>
</evidence>
<gene>
    <name evidence="1" type="ORF">J2I48_21820</name>
</gene>